<dbReference type="GO" id="GO:0003682">
    <property type="term" value="F:chromatin binding"/>
    <property type="evidence" value="ECO:0007669"/>
    <property type="project" value="InterPro"/>
</dbReference>
<feature type="domain" description="BAH" evidence="6">
    <location>
        <begin position="69"/>
        <end position="185"/>
    </location>
</feature>
<evidence type="ECO:0000259" key="6">
    <source>
        <dbReference type="PROSITE" id="PS51038"/>
    </source>
</evidence>
<keyword evidence="2" id="KW-0539">Nucleus</keyword>
<reference evidence="7 8" key="1">
    <citation type="journal article" date="2013" name="BMC Genomics">
        <title>The miniature genome of a carnivorous plant Genlisea aurea contains a low number of genes and short non-coding sequences.</title>
        <authorList>
            <person name="Leushkin E.V."/>
            <person name="Sutormin R.A."/>
            <person name="Nabieva E.R."/>
            <person name="Penin A.A."/>
            <person name="Kondrashov A.S."/>
            <person name="Logacheva M.D."/>
        </authorList>
    </citation>
    <scope>NUCLEOTIDE SEQUENCE [LARGE SCALE GENOMIC DNA]</scope>
</reference>
<sequence>TRTGKKGKPSLCCFIGNPLPEDVARQRWQWRYDLKHKNNGRRSKLNEDEEDEIILNVDCHYAQAKVGSWILNIGDCVCVKGEETKEHIGRILEFFKTMEGEDYFRVQWFFRAEDTVLKDAASSHDERRLFYSTLTNDNLLGCIISKVEVVKLPPSLQLKPKLVHPAAYYYDMEYCVDYSTHQLLLNAEHSVSPPLNVLPRYGESLESSKQELWLLDLYSGCGGMSTGLCIGAKVSGINLVTKWAVDQNSSACNSLRMNHPETQVRNESAEDFLELIKQWKKLSEQQYITDVENESEGLQKAEHHPTKSEPNKPTDEYEVLRLVDICYGDPCNNGSRSLHFQVRWKGYSPSEDTWEPIKNLSNCREKIKDFVRKGVETKLLPLP</sequence>
<dbReference type="GO" id="GO:0005634">
    <property type="term" value="C:nucleus"/>
    <property type="evidence" value="ECO:0007669"/>
    <property type="project" value="UniProtKB-SubCell"/>
</dbReference>
<dbReference type="CDD" id="cd18635">
    <property type="entry name" value="CD_CMT3_like"/>
    <property type="match status" value="1"/>
</dbReference>
<evidence type="ECO:0000313" key="8">
    <source>
        <dbReference type="Proteomes" id="UP000015453"/>
    </source>
</evidence>
<evidence type="ECO:0008006" key="9">
    <source>
        <dbReference type="Google" id="ProtNLM"/>
    </source>
</evidence>
<dbReference type="EMBL" id="AUSU01006743">
    <property type="protein sequence ID" value="EPS61564.1"/>
    <property type="molecule type" value="Genomic_DNA"/>
</dbReference>
<dbReference type="InterPro" id="IPR001025">
    <property type="entry name" value="BAH_dom"/>
</dbReference>
<feature type="non-terminal residue" evidence="7">
    <location>
        <position position="1"/>
    </location>
</feature>
<dbReference type="OrthoDB" id="5376140at2759"/>
<dbReference type="GO" id="GO:0003886">
    <property type="term" value="F:DNA (cytosine-5-)-methyltransferase activity"/>
    <property type="evidence" value="ECO:0007669"/>
    <property type="project" value="UniProtKB-EC"/>
</dbReference>
<proteinExistence type="predicted"/>
<dbReference type="InterPro" id="IPR023780">
    <property type="entry name" value="Chromo_domain"/>
</dbReference>
<evidence type="ECO:0000256" key="3">
    <source>
        <dbReference type="ARBA" id="ARBA00047422"/>
    </source>
</evidence>
<dbReference type="PANTHER" id="PTHR10629:SF34">
    <property type="entry name" value="DNA (CYTOSINE-5)-METHYLTRANSFERASE CMT2"/>
    <property type="match status" value="1"/>
</dbReference>
<dbReference type="InterPro" id="IPR000953">
    <property type="entry name" value="Chromo/chromo_shadow_dom"/>
</dbReference>
<name>S8C4I0_9LAMI</name>
<evidence type="ECO:0000313" key="7">
    <source>
        <dbReference type="EMBL" id="EPS61564.1"/>
    </source>
</evidence>
<dbReference type="Gene3D" id="3.40.50.150">
    <property type="entry name" value="Vaccinia Virus protein VP39"/>
    <property type="match status" value="1"/>
</dbReference>
<feature type="region of interest" description="Disordered" evidence="4">
    <location>
        <begin position="294"/>
        <end position="314"/>
    </location>
</feature>
<dbReference type="PANTHER" id="PTHR10629">
    <property type="entry name" value="CYTOSINE-SPECIFIC METHYLTRANSFERASE"/>
    <property type="match status" value="1"/>
</dbReference>
<evidence type="ECO:0000256" key="1">
    <source>
        <dbReference type="ARBA" id="ARBA00004123"/>
    </source>
</evidence>
<dbReference type="GO" id="GO:0044027">
    <property type="term" value="P:negative regulation of gene expression via chromosomal CpG island methylation"/>
    <property type="evidence" value="ECO:0007669"/>
    <property type="project" value="TreeGrafter"/>
</dbReference>
<evidence type="ECO:0000256" key="2">
    <source>
        <dbReference type="ARBA" id="ARBA00023242"/>
    </source>
</evidence>
<dbReference type="SMART" id="SM00439">
    <property type="entry name" value="BAH"/>
    <property type="match status" value="1"/>
</dbReference>
<dbReference type="SUPFAM" id="SSF53335">
    <property type="entry name" value="S-adenosyl-L-methionine-dependent methyltransferases"/>
    <property type="match status" value="1"/>
</dbReference>
<evidence type="ECO:0000256" key="4">
    <source>
        <dbReference type="SAM" id="MobiDB-lite"/>
    </source>
</evidence>
<dbReference type="SMART" id="SM00298">
    <property type="entry name" value="CHROMO"/>
    <property type="match status" value="1"/>
</dbReference>
<feature type="non-terminal residue" evidence="7">
    <location>
        <position position="383"/>
    </location>
</feature>
<dbReference type="GO" id="GO:0003677">
    <property type="term" value="F:DNA binding"/>
    <property type="evidence" value="ECO:0007669"/>
    <property type="project" value="TreeGrafter"/>
</dbReference>
<dbReference type="Pfam" id="PF00385">
    <property type="entry name" value="Chromo"/>
    <property type="match status" value="1"/>
</dbReference>
<organism evidence="7 8">
    <name type="scientific">Genlisea aurea</name>
    <dbReference type="NCBI Taxonomy" id="192259"/>
    <lineage>
        <taxon>Eukaryota</taxon>
        <taxon>Viridiplantae</taxon>
        <taxon>Streptophyta</taxon>
        <taxon>Embryophyta</taxon>
        <taxon>Tracheophyta</taxon>
        <taxon>Spermatophyta</taxon>
        <taxon>Magnoliopsida</taxon>
        <taxon>eudicotyledons</taxon>
        <taxon>Gunneridae</taxon>
        <taxon>Pentapetalae</taxon>
        <taxon>asterids</taxon>
        <taxon>lamiids</taxon>
        <taxon>Lamiales</taxon>
        <taxon>Lentibulariaceae</taxon>
        <taxon>Genlisea</taxon>
    </lineage>
</organism>
<dbReference type="InterPro" id="IPR016197">
    <property type="entry name" value="Chromo-like_dom_sf"/>
</dbReference>
<dbReference type="Gene3D" id="2.30.30.490">
    <property type="match status" value="1"/>
</dbReference>
<dbReference type="InterPro" id="IPR050390">
    <property type="entry name" value="C5-Methyltransferase"/>
</dbReference>
<dbReference type="PROSITE" id="PS51038">
    <property type="entry name" value="BAH"/>
    <property type="match status" value="1"/>
</dbReference>
<keyword evidence="8" id="KW-1185">Reference proteome</keyword>
<dbReference type="Proteomes" id="UP000015453">
    <property type="component" value="Unassembled WGS sequence"/>
</dbReference>
<feature type="compositionally biased region" description="Basic and acidic residues" evidence="4">
    <location>
        <begin position="297"/>
        <end position="314"/>
    </location>
</feature>
<gene>
    <name evidence="7" type="ORF">M569_13232</name>
</gene>
<comment type="catalytic activity">
    <reaction evidence="3">
        <text>a 2'-deoxycytidine in DNA + S-adenosyl-L-methionine = a 5-methyl-2'-deoxycytidine in DNA + S-adenosyl-L-homocysteine + H(+)</text>
        <dbReference type="Rhea" id="RHEA:13681"/>
        <dbReference type="Rhea" id="RHEA-COMP:11369"/>
        <dbReference type="Rhea" id="RHEA-COMP:11370"/>
        <dbReference type="ChEBI" id="CHEBI:15378"/>
        <dbReference type="ChEBI" id="CHEBI:57856"/>
        <dbReference type="ChEBI" id="CHEBI:59789"/>
        <dbReference type="ChEBI" id="CHEBI:85452"/>
        <dbReference type="ChEBI" id="CHEBI:85454"/>
        <dbReference type="EC" id="2.1.1.37"/>
    </reaction>
</comment>
<dbReference type="InterPro" id="IPR023779">
    <property type="entry name" value="Chromodomain_CS"/>
</dbReference>
<dbReference type="PROSITE" id="PS00598">
    <property type="entry name" value="CHROMO_1"/>
    <property type="match status" value="1"/>
</dbReference>
<feature type="domain" description="Chromo" evidence="5">
    <location>
        <begin position="317"/>
        <end position="373"/>
    </location>
</feature>
<dbReference type="InterPro" id="IPR043151">
    <property type="entry name" value="BAH_sf"/>
</dbReference>
<dbReference type="PROSITE" id="PS50013">
    <property type="entry name" value="CHROMO_2"/>
    <property type="match status" value="1"/>
</dbReference>
<dbReference type="AlphaFoldDB" id="S8C4I0"/>
<protein>
    <recommendedName>
        <fullName evidence="9">Chromo domain-containing protein</fullName>
    </recommendedName>
</protein>
<dbReference type="Pfam" id="PF01426">
    <property type="entry name" value="BAH"/>
    <property type="match status" value="1"/>
</dbReference>
<comment type="caution">
    <text evidence="7">The sequence shown here is derived from an EMBL/GenBank/DDBJ whole genome shotgun (WGS) entry which is preliminary data.</text>
</comment>
<evidence type="ECO:0000259" key="5">
    <source>
        <dbReference type="PROSITE" id="PS50013"/>
    </source>
</evidence>
<comment type="subcellular location">
    <subcellularLocation>
        <location evidence="1">Nucleus</location>
    </subcellularLocation>
</comment>
<dbReference type="SUPFAM" id="SSF54160">
    <property type="entry name" value="Chromo domain-like"/>
    <property type="match status" value="1"/>
</dbReference>
<accession>S8C4I0</accession>
<dbReference type="InterPro" id="IPR029063">
    <property type="entry name" value="SAM-dependent_MTases_sf"/>
</dbReference>